<dbReference type="EMBL" id="BATA01000009">
    <property type="protein sequence ID" value="GAD51821.1"/>
    <property type="molecule type" value="Genomic_DNA"/>
</dbReference>
<dbReference type="InterPro" id="IPR036928">
    <property type="entry name" value="AS_sf"/>
</dbReference>
<evidence type="ECO:0000313" key="2">
    <source>
        <dbReference type="EMBL" id="GAD51821.1"/>
    </source>
</evidence>
<dbReference type="RefSeq" id="WP_020220495.1">
    <property type="nucleotide sequence ID" value="NZ_BANO01000001.1"/>
</dbReference>
<dbReference type="Gene3D" id="3.90.1300.10">
    <property type="entry name" value="Amidase signature (AS) domain"/>
    <property type="match status" value="1"/>
</dbReference>
<evidence type="ECO:0000313" key="3">
    <source>
        <dbReference type="Proteomes" id="UP000016986"/>
    </source>
</evidence>
<dbReference type="Proteomes" id="UP000016986">
    <property type="component" value="Unassembled WGS sequence"/>
</dbReference>
<organism evidence="2 3">
    <name type="scientific">Halarchaeum acidiphilum MH1-52-1</name>
    <dbReference type="NCBI Taxonomy" id="1261545"/>
    <lineage>
        <taxon>Archaea</taxon>
        <taxon>Methanobacteriati</taxon>
        <taxon>Methanobacteriota</taxon>
        <taxon>Stenosarchaea group</taxon>
        <taxon>Halobacteria</taxon>
        <taxon>Halobacteriales</taxon>
        <taxon>Halobacteriaceae</taxon>
    </lineage>
</organism>
<dbReference type="AlphaFoldDB" id="U2YDS3"/>
<comment type="caution">
    <text evidence="2">The sequence shown here is derived from an EMBL/GenBank/DDBJ whole genome shotgun (WGS) entry which is preliminary data.</text>
</comment>
<gene>
    <name evidence="2" type="ORF">MBEHAL_0581</name>
</gene>
<keyword evidence="3" id="KW-1185">Reference proteome</keyword>
<feature type="domain" description="Amidase" evidence="1">
    <location>
        <begin position="2"/>
        <end position="45"/>
    </location>
</feature>
<name>U2YDS3_9EURY</name>
<evidence type="ECO:0000259" key="1">
    <source>
        <dbReference type="Pfam" id="PF01425"/>
    </source>
</evidence>
<dbReference type="Pfam" id="PF01425">
    <property type="entry name" value="Amidase"/>
    <property type="match status" value="1"/>
</dbReference>
<sequence length="62" mass="6691">MSMLANTCPIGVTGHPALSMPTGLTDDLPVGLMLVGGQFEDATVLRVAHELASRFDWEEDEF</sequence>
<proteinExistence type="predicted"/>
<dbReference type="SUPFAM" id="SSF75304">
    <property type="entry name" value="Amidase signature (AS) enzymes"/>
    <property type="match status" value="1"/>
</dbReference>
<dbReference type="eggNOG" id="arCOG01717">
    <property type="taxonomic scope" value="Archaea"/>
</dbReference>
<reference evidence="2 3" key="1">
    <citation type="submission" date="2013-09" db="EMBL/GenBank/DDBJ databases">
        <title>Whole genome sequencing of Halarchaeum acidiphilum strain MH1-52-1.</title>
        <authorList>
            <person name="Shimane Y."/>
            <person name="Minegishi H."/>
            <person name="Nishi S."/>
            <person name="Echigo A."/>
            <person name="Shuto A."/>
            <person name="Konishi M."/>
            <person name="Ito T."/>
            <person name="Ohkuma M."/>
            <person name="Ohta Y."/>
            <person name="Nagano Y."/>
            <person name="Tsubouchi T."/>
            <person name="Mori K."/>
            <person name="Usui K."/>
            <person name="Kamekura M."/>
            <person name="Usami R."/>
            <person name="Takaki Y."/>
            <person name="Hatada Y."/>
        </authorList>
    </citation>
    <scope>NUCLEOTIDE SEQUENCE [LARGE SCALE GENOMIC DNA]</scope>
    <source>
        <strain evidence="2 3">JCM 16109</strain>
    </source>
</reference>
<protein>
    <submittedName>
        <fullName evidence="2">Amidase clustered with urea ABC transporter and nitrile hydratase functions</fullName>
    </submittedName>
</protein>
<dbReference type="InterPro" id="IPR023631">
    <property type="entry name" value="Amidase_dom"/>
</dbReference>
<accession>U2YDS3</accession>